<feature type="compositionally biased region" description="Low complexity" evidence="1">
    <location>
        <begin position="831"/>
        <end position="843"/>
    </location>
</feature>
<feature type="compositionally biased region" description="Low complexity" evidence="1">
    <location>
        <begin position="54"/>
        <end position="63"/>
    </location>
</feature>
<feature type="compositionally biased region" description="Low complexity" evidence="1">
    <location>
        <begin position="71"/>
        <end position="88"/>
    </location>
</feature>
<dbReference type="OrthoDB" id="513405at2759"/>
<feature type="region of interest" description="Disordered" evidence="1">
    <location>
        <begin position="462"/>
        <end position="484"/>
    </location>
</feature>
<evidence type="ECO:0000256" key="1">
    <source>
        <dbReference type="SAM" id="MobiDB-lite"/>
    </source>
</evidence>
<feature type="region of interest" description="Disordered" evidence="1">
    <location>
        <begin position="1073"/>
        <end position="1119"/>
    </location>
</feature>
<reference evidence="2" key="1">
    <citation type="journal article" date="2019" name="Plant J.">
        <title>Chlorella vulgaris genome assembly and annotation reveals the molecular basis for metabolic acclimation to high light conditions.</title>
        <authorList>
            <person name="Cecchin M."/>
            <person name="Marcolungo L."/>
            <person name="Rossato M."/>
            <person name="Girolomoni L."/>
            <person name="Cosentino E."/>
            <person name="Cuine S."/>
            <person name="Li-Beisson Y."/>
            <person name="Delledonne M."/>
            <person name="Ballottari M."/>
        </authorList>
    </citation>
    <scope>NUCLEOTIDE SEQUENCE</scope>
    <source>
        <strain evidence="2">211/11P</strain>
    </source>
</reference>
<feature type="region of interest" description="Disordered" evidence="1">
    <location>
        <begin position="54"/>
        <end position="88"/>
    </location>
</feature>
<feature type="compositionally biased region" description="Low complexity" evidence="1">
    <location>
        <begin position="716"/>
        <end position="730"/>
    </location>
</feature>
<gene>
    <name evidence="2" type="ORF">D9Q98_004448</name>
</gene>
<comment type="caution">
    <text evidence="2">The sequence shown here is derived from an EMBL/GenBank/DDBJ whole genome shotgun (WGS) entry which is preliminary data.</text>
</comment>
<feature type="region of interest" description="Disordered" evidence="1">
    <location>
        <begin position="959"/>
        <end position="1029"/>
    </location>
</feature>
<dbReference type="PANTHER" id="PTHR34958">
    <property type="entry name" value="CONDITIONAL LOSS-OF-GROWTH 1"/>
    <property type="match status" value="1"/>
</dbReference>
<protein>
    <submittedName>
        <fullName evidence="2">Uncharacterized protein</fullName>
    </submittedName>
</protein>
<feature type="region of interest" description="Disordered" evidence="1">
    <location>
        <begin position="831"/>
        <end position="862"/>
    </location>
</feature>
<feature type="region of interest" description="Disordered" evidence="1">
    <location>
        <begin position="708"/>
        <end position="741"/>
    </location>
</feature>
<keyword evidence="3" id="KW-1185">Reference proteome</keyword>
<feature type="compositionally biased region" description="Low complexity" evidence="1">
    <location>
        <begin position="980"/>
        <end position="990"/>
    </location>
</feature>
<feature type="compositionally biased region" description="Polar residues" evidence="1">
    <location>
        <begin position="1"/>
        <end position="10"/>
    </location>
</feature>
<reference evidence="2" key="2">
    <citation type="submission" date="2020-11" db="EMBL/GenBank/DDBJ databases">
        <authorList>
            <person name="Cecchin M."/>
            <person name="Marcolungo L."/>
            <person name="Rossato M."/>
            <person name="Girolomoni L."/>
            <person name="Cosentino E."/>
            <person name="Cuine S."/>
            <person name="Li-Beisson Y."/>
            <person name="Delledonne M."/>
            <person name="Ballottari M."/>
        </authorList>
    </citation>
    <scope>NUCLEOTIDE SEQUENCE</scope>
    <source>
        <strain evidence="2">211/11P</strain>
        <tissue evidence="2">Whole cell</tissue>
    </source>
</reference>
<evidence type="ECO:0000313" key="2">
    <source>
        <dbReference type="EMBL" id="KAI3431394.1"/>
    </source>
</evidence>
<sequence>MPQGRQSELQAQDEPGGWGISSDVFQQRYQAGVNHTLGAWQSLPRVTLQLDAAAKPAASSGSSDRQRSRHAALATAAQQQRAPSSAAAPPQLEPWLLAAGTYAEVGAWQQAGRSSRARMLFQYKPYSQQEPLSVGEEEVAAVVEAVFGQMGGGASAFTDAADSLWGSLAGAQFGLSGAASTGEVAAVILVKLIMDLYVTAGPRAAFPLALLLLQRPLVGGEAAAVQARVFDLVYNLSVHGELLYDSAAEAVPDDTAALADAVAGLDAGGEMNVPNWKATVTSAFRASLAATMKAATVNTRSSLERHSSRNAADGHLHSRRGASMGGASQTNAHFGGASAGANGGIADWPPLLGARPEARCARAERFQQWLRLLLFQLLATLAASGGASEAAWAAALSCLVHLTTHSGAVVRAYVEELPLSVVAALLEQSRQHLWSEQLHAWLITLAANLLYAHSDSDDHRSVHRSSKAASVADSHRSGGGGGGVGTGRGGAWWAGSQLHWERLAAFGGMRQVLSCYREAPTADARRSMFVVLYDYVVAGQKPAGRDAWAPVLLHQAHSSEALALGAALLRMNAAEALHPLFLAGVSGTMQPLAAAVTMQMAALQAANPGRVVAVPGAMVAECLECLEEIATSDAQVPLALQEAVKLTLEAVAAPAAAASPGAGAPGDSAAAWGCLADCMRDSSELGSRTGRGWLLQLLVAAAEHELARGGGGGGAQQQQQLQQEPPQHQLTRGAGSTAAAQQDVPTALLPEVGSRGGCQLQPGRRGMRGQSALGELLMRALATTPDSRAADCFMAAVGSFLAHVRLRCASSSWDTEDGWGSGQAAAAGGYAAYSSGSSSQGPGTAPPGAPGSGVRRADSARRLGSAVQLEQRGLALGEGGAEGGEASGLRLELSEGGSSGARSSPCDSGDSGSWKALNCPEAVISTLSLAVEWLLQAPQEARQGAMLQATQLLLAFTLTSPGQPSSDGSWQAEGPLQSRQQQPQQQQQQQAPGTPVLTPGAPLSGANHRLAAATPPPLQLPASPGSSPAVAGALLSPGSAAPQRPVSPNLAALHAAAAAAAAVASGQPVRLLATPRGGGREHALGAAEGTPSAAEVAASSGAKRPGGGGGGADGTDADAAEQAERAAAAAAEASTTMLWSFLNGKAMVPQELLRLMPPLLLRALFDDLRPDSSAMQYDAMAGGGPGTSAARLTQAADEALGVNATVQADRPLWDSRASVLLLLMGRCAHDSGALRALGGAAFFTSLLSEPDVRVRHYAAVFVLRQLMLQQPLQYRRALRGVVTRAQSANDEKLLSNPYLQLRAMLDLGRVQLDTL</sequence>
<evidence type="ECO:0000313" key="3">
    <source>
        <dbReference type="Proteomes" id="UP001055712"/>
    </source>
</evidence>
<feature type="compositionally biased region" description="Gly residues" evidence="1">
    <location>
        <begin position="1104"/>
        <end position="1113"/>
    </location>
</feature>
<feature type="region of interest" description="Disordered" evidence="1">
    <location>
        <begin position="891"/>
        <end position="913"/>
    </location>
</feature>
<feature type="compositionally biased region" description="Low complexity" evidence="1">
    <location>
        <begin position="1020"/>
        <end position="1029"/>
    </location>
</feature>
<feature type="region of interest" description="Disordered" evidence="1">
    <location>
        <begin position="299"/>
        <end position="329"/>
    </location>
</feature>
<feature type="compositionally biased region" description="Basic and acidic residues" evidence="1">
    <location>
        <begin position="302"/>
        <end position="316"/>
    </location>
</feature>
<dbReference type="PANTHER" id="PTHR34958:SF1">
    <property type="entry name" value="ARMADILLO-LIKE HELICAL DOMAIN-CONTAINING PROTEIN"/>
    <property type="match status" value="1"/>
</dbReference>
<feature type="compositionally biased region" description="Polar residues" evidence="1">
    <location>
        <begin position="960"/>
        <end position="969"/>
    </location>
</feature>
<proteinExistence type="predicted"/>
<organism evidence="2 3">
    <name type="scientific">Chlorella vulgaris</name>
    <name type="common">Green alga</name>
    <dbReference type="NCBI Taxonomy" id="3077"/>
    <lineage>
        <taxon>Eukaryota</taxon>
        <taxon>Viridiplantae</taxon>
        <taxon>Chlorophyta</taxon>
        <taxon>core chlorophytes</taxon>
        <taxon>Trebouxiophyceae</taxon>
        <taxon>Chlorellales</taxon>
        <taxon>Chlorellaceae</taxon>
        <taxon>Chlorella clade</taxon>
        <taxon>Chlorella</taxon>
    </lineage>
</organism>
<dbReference type="Proteomes" id="UP001055712">
    <property type="component" value="Unassembled WGS sequence"/>
</dbReference>
<feature type="compositionally biased region" description="Low complexity" evidence="1">
    <location>
        <begin position="891"/>
        <end position="904"/>
    </location>
</feature>
<dbReference type="EMBL" id="SIDB01000006">
    <property type="protein sequence ID" value="KAI3431394.1"/>
    <property type="molecule type" value="Genomic_DNA"/>
</dbReference>
<accession>A0A9D4TQZ7</accession>
<feature type="region of interest" description="Disordered" evidence="1">
    <location>
        <begin position="1"/>
        <end position="21"/>
    </location>
</feature>
<name>A0A9D4TQZ7_CHLVU</name>